<accession>A0AB39XW36</accession>
<gene>
    <name evidence="1" type="ORF">AB8Z38_21385</name>
</gene>
<organism evidence="1">
    <name type="scientific">Bradyrhizobium sp. LLZ17</name>
    <dbReference type="NCBI Taxonomy" id="3239388"/>
    <lineage>
        <taxon>Bacteria</taxon>
        <taxon>Pseudomonadati</taxon>
        <taxon>Pseudomonadota</taxon>
        <taxon>Alphaproteobacteria</taxon>
        <taxon>Hyphomicrobiales</taxon>
        <taxon>Nitrobacteraceae</taxon>
        <taxon>Bradyrhizobium</taxon>
    </lineage>
</organism>
<name>A0AB39XW36_9BRAD</name>
<dbReference type="AlphaFoldDB" id="A0AB39XW36"/>
<dbReference type="EMBL" id="CP165734">
    <property type="protein sequence ID" value="XDV61464.1"/>
    <property type="molecule type" value="Genomic_DNA"/>
</dbReference>
<protein>
    <submittedName>
        <fullName evidence="1">Uncharacterized protein</fullName>
    </submittedName>
</protein>
<dbReference type="RefSeq" id="WP_369726801.1">
    <property type="nucleotide sequence ID" value="NZ_CP165734.1"/>
</dbReference>
<sequence>MIVGLALVIGAFVGLKIVRHVWRRRYLTKKYGPHEAAQIMAREVWQGMTAEQLTESLGRPSDIGREIIRARSKETWKYGQTGKNRFRNRIYLEDGIVIGWRVYTFDSASKGKAHIQFLSPDSAEGKTIQNVLQKFKIADELYRYKPADVVKIVRDATSKPFSMADHTRAWQKHKARPLKGSKAPEKTNRGYCIYHAAHKDYTYNDEWIALLVGALGGEIVIDASPQPG</sequence>
<reference evidence="1" key="1">
    <citation type="submission" date="2024-08" db="EMBL/GenBank/DDBJ databases">
        <authorList>
            <person name="Chaddad Z."/>
            <person name="Lamrabet M."/>
            <person name="Bouhnik O."/>
            <person name="Alami S."/>
            <person name="Wipf D."/>
            <person name="Courty P.E."/>
            <person name="Missbah El Idrissi M."/>
        </authorList>
    </citation>
    <scope>NUCLEOTIDE SEQUENCE</scope>
    <source>
        <strain evidence="1">LLZ17</strain>
    </source>
</reference>
<proteinExistence type="predicted"/>
<evidence type="ECO:0000313" key="1">
    <source>
        <dbReference type="EMBL" id="XDV61464.1"/>
    </source>
</evidence>